<comment type="caution">
    <text evidence="1">The sequence shown here is derived from an EMBL/GenBank/DDBJ whole genome shotgun (WGS) entry which is preliminary data.</text>
</comment>
<keyword evidence="2" id="KW-1185">Reference proteome</keyword>
<dbReference type="AlphaFoldDB" id="A0A068SDP8"/>
<dbReference type="OrthoDB" id="10585787at2759"/>
<sequence>MRGVSTFWTKGVDIKNTHSTIPTQSSQVYVQLDQRDITNPDLSAIPYGLRQHNESFLKLKKLKTIEELRETVRLADQCRSNPPSTRGVVQAMTMKILKISLFNSYTIPNVIKKSLEARMDMLAVM</sequence>
<name>A0A068SDP8_9FUNG</name>
<dbReference type="EMBL" id="CBTN010000079">
    <property type="protein sequence ID" value="CDH59952.1"/>
    <property type="molecule type" value="Genomic_DNA"/>
</dbReference>
<proteinExistence type="predicted"/>
<evidence type="ECO:0000313" key="2">
    <source>
        <dbReference type="Proteomes" id="UP000027586"/>
    </source>
</evidence>
<gene>
    <name evidence="1" type="ORF">LCOR_10752.1</name>
</gene>
<dbReference type="VEuPathDB" id="FungiDB:LCOR_10752.1"/>
<organism evidence="1 2">
    <name type="scientific">Lichtheimia corymbifera JMRC:FSU:9682</name>
    <dbReference type="NCBI Taxonomy" id="1263082"/>
    <lineage>
        <taxon>Eukaryota</taxon>
        <taxon>Fungi</taxon>
        <taxon>Fungi incertae sedis</taxon>
        <taxon>Mucoromycota</taxon>
        <taxon>Mucoromycotina</taxon>
        <taxon>Mucoromycetes</taxon>
        <taxon>Mucorales</taxon>
        <taxon>Lichtheimiaceae</taxon>
        <taxon>Lichtheimia</taxon>
    </lineage>
</organism>
<protein>
    <submittedName>
        <fullName evidence="1">Uncharacterized protein</fullName>
    </submittedName>
</protein>
<evidence type="ECO:0000313" key="1">
    <source>
        <dbReference type="EMBL" id="CDH59952.1"/>
    </source>
</evidence>
<dbReference type="Proteomes" id="UP000027586">
    <property type="component" value="Unassembled WGS sequence"/>
</dbReference>
<accession>A0A068SDP8</accession>
<reference evidence="1" key="1">
    <citation type="submission" date="2013-08" db="EMBL/GenBank/DDBJ databases">
        <title>Gene expansion shapes genome architecture in the human pathogen Lichtheimia corymbifera: an evolutionary genomics analysis in the ancient terrestrial Mucorales (Mucoromycotina).</title>
        <authorList>
            <person name="Schwartze V.U."/>
            <person name="Winter S."/>
            <person name="Shelest E."/>
            <person name="Marcet-Houben M."/>
            <person name="Horn F."/>
            <person name="Wehner S."/>
            <person name="Hoffmann K."/>
            <person name="Riege K."/>
            <person name="Sammeth M."/>
            <person name="Nowrousian M."/>
            <person name="Valiante V."/>
            <person name="Linde J."/>
            <person name="Jacobsen I.D."/>
            <person name="Marz M."/>
            <person name="Brakhage A.A."/>
            <person name="Gabaldon T."/>
            <person name="Bocker S."/>
            <person name="Voigt K."/>
        </authorList>
    </citation>
    <scope>NUCLEOTIDE SEQUENCE [LARGE SCALE GENOMIC DNA]</scope>
    <source>
        <strain evidence="1">FSU 9682</strain>
    </source>
</reference>